<sequence length="57" mass="6065">MLKSFKTAVLEVSGEGYGEFSLGYDLSYLSTEVVQPPTQATALSLNPLSDDSGATYD</sequence>
<dbReference type="EMBL" id="WNHU01000813">
    <property type="protein sequence ID" value="MTV44764.1"/>
    <property type="molecule type" value="Genomic_DNA"/>
</dbReference>
<gene>
    <name evidence="1" type="ORF">GM545_14645</name>
</gene>
<dbReference type="AlphaFoldDB" id="A0A7X3BZD3"/>
<proteinExistence type="predicted"/>
<evidence type="ECO:0000313" key="1">
    <source>
        <dbReference type="EMBL" id="MTV44764.1"/>
    </source>
</evidence>
<comment type="caution">
    <text evidence="1">The sequence shown here is derived from an EMBL/GenBank/DDBJ whole genome shotgun (WGS) entry which is preliminary data.</text>
</comment>
<protein>
    <submittedName>
        <fullName evidence="1">Uncharacterized protein</fullName>
    </submittedName>
</protein>
<name>A0A7X3BZD3_STREE</name>
<organism evidence="1 2">
    <name type="scientific">Streptococcus pneumoniae</name>
    <dbReference type="NCBI Taxonomy" id="1313"/>
    <lineage>
        <taxon>Bacteria</taxon>
        <taxon>Bacillati</taxon>
        <taxon>Bacillota</taxon>
        <taxon>Bacilli</taxon>
        <taxon>Lactobacillales</taxon>
        <taxon>Streptococcaceae</taxon>
        <taxon>Streptococcus</taxon>
    </lineage>
</organism>
<dbReference type="Proteomes" id="UP000467349">
    <property type="component" value="Unassembled WGS sequence"/>
</dbReference>
<reference evidence="1 2" key="1">
    <citation type="submission" date="2019-11" db="EMBL/GenBank/DDBJ databases">
        <title>Growth characteristics of pneumococcus vary with the chemical composition of the capsule and with environmental conditions.</title>
        <authorList>
            <person name="Tothpal A."/>
            <person name="Desobry K."/>
            <person name="Joshi S."/>
            <person name="Wyllie A.L."/>
            <person name="Weinberger D.M."/>
        </authorList>
    </citation>
    <scope>NUCLEOTIDE SEQUENCE [LARGE SCALE GENOMIC DNA]</scope>
    <source>
        <strain evidence="2">pnumococcus09N</strain>
    </source>
</reference>
<feature type="non-terminal residue" evidence="1">
    <location>
        <position position="57"/>
    </location>
</feature>
<evidence type="ECO:0000313" key="2">
    <source>
        <dbReference type="Proteomes" id="UP000467349"/>
    </source>
</evidence>
<accession>A0A7X3BZD3</accession>